<dbReference type="PANTHER" id="PTHR35580">
    <property type="entry name" value="CELL SURFACE GLYCOPROTEIN (S-LAYER PROTEIN)-LIKE PROTEIN"/>
    <property type="match status" value="1"/>
</dbReference>
<dbReference type="InterPro" id="IPR052918">
    <property type="entry name" value="Motility_Chemotaxis_Reg"/>
</dbReference>
<gene>
    <name evidence="3" type="ORF">MTP16_01925</name>
</gene>
<dbReference type="Pfam" id="PF18962">
    <property type="entry name" value="Por_Secre_tail"/>
    <property type="match status" value="1"/>
</dbReference>
<organism evidence="3 4">
    <name type="scientific">Hymenobacter monticola</name>
    <dbReference type="NCBI Taxonomy" id="1705399"/>
    <lineage>
        <taxon>Bacteria</taxon>
        <taxon>Pseudomonadati</taxon>
        <taxon>Bacteroidota</taxon>
        <taxon>Cytophagia</taxon>
        <taxon>Cytophagales</taxon>
        <taxon>Hymenobacteraceae</taxon>
        <taxon>Hymenobacter</taxon>
    </lineage>
</organism>
<dbReference type="RefSeq" id="WP_243515498.1">
    <property type="nucleotide sequence ID" value="NZ_CP094534.1"/>
</dbReference>
<proteinExistence type="predicted"/>
<accession>A0ABY4B9R8</accession>
<feature type="chain" id="PRO_5046918536" evidence="1">
    <location>
        <begin position="30"/>
        <end position="572"/>
    </location>
</feature>
<dbReference type="EMBL" id="CP094534">
    <property type="protein sequence ID" value="UOE34426.1"/>
    <property type="molecule type" value="Genomic_DNA"/>
</dbReference>
<feature type="domain" description="Secretion system C-terminal sorting" evidence="2">
    <location>
        <begin position="500"/>
        <end position="571"/>
    </location>
</feature>
<name>A0ABY4B9R8_9BACT</name>
<dbReference type="NCBIfam" id="TIGR04183">
    <property type="entry name" value="Por_Secre_tail"/>
    <property type="match status" value="1"/>
</dbReference>
<dbReference type="InterPro" id="IPR026444">
    <property type="entry name" value="Secre_tail"/>
</dbReference>
<keyword evidence="1" id="KW-0732">Signal</keyword>
<reference evidence="3 4" key="1">
    <citation type="submission" date="2022-03" db="EMBL/GenBank/DDBJ databases">
        <title>Hymenobactersp. isolated from the air.</title>
        <authorList>
            <person name="Won M."/>
            <person name="Kwon S.-W."/>
        </authorList>
    </citation>
    <scope>NUCLEOTIDE SEQUENCE [LARGE SCALE GENOMIC DNA]</scope>
    <source>
        <strain evidence="3 4">KACC 22596</strain>
    </source>
</reference>
<protein>
    <submittedName>
        <fullName evidence="3">T9SS type A sorting domain-containing protein</fullName>
    </submittedName>
</protein>
<dbReference type="PANTHER" id="PTHR35580:SF1">
    <property type="entry name" value="PHYTASE-LIKE DOMAIN-CONTAINING PROTEIN"/>
    <property type="match status" value="1"/>
</dbReference>
<sequence>MKHWYLLRFVIGVLLGFGALPLAVPAAHAQGPTWQTAVAIGQAPGSDTSVSASAVDGDGNVLMAGSFTGTAVFGATTLTSAGNTDVFVAKWSPATGSFIWAQRAGGAAEDRAVALAVQGNAIYLAGYFNSLNAGFGSVGLVNVSSGNSDGFVVKLTDAGATAAFGWAQGFGGAYSDGAYALAANGNNVYLAGQFNGAARFGSTVLTTGSGSNVLPNGFVAKLTDAGASSSFTWVRQVSGASLTDARALVVDGPSVYIAGYFNGTAGFGASSLTSVQFHDGFVAKLADAGATASFVWVQPISGPDHQNATVLVTNGRGTLYVAGNYTGPTDFGNIQLFTPPITSRRHIFVAKLLDAGPTGRFAWAVGGGGSGDDDPAGLAISGNSVYLAGTIGGMATFGSTVLNTPMRTDGLIAKLTDAGTTASFAWAQQFGGVGFDFAGPIVAAGTGLLYLGGSSELPASFGPLQLSGPANGSLGFLATLTDASLTSATVIAPAKAVVSLFPNPAHGRATVLLPVGTGPATLTVLDALGRPVRILTVTGIKAELDLTGLAPGLYAVQVQAGAATATRRLVVE</sequence>
<evidence type="ECO:0000259" key="2">
    <source>
        <dbReference type="Pfam" id="PF18962"/>
    </source>
</evidence>
<evidence type="ECO:0000313" key="4">
    <source>
        <dbReference type="Proteomes" id="UP000831390"/>
    </source>
</evidence>
<evidence type="ECO:0000256" key="1">
    <source>
        <dbReference type="SAM" id="SignalP"/>
    </source>
</evidence>
<dbReference type="Proteomes" id="UP000831390">
    <property type="component" value="Chromosome"/>
</dbReference>
<feature type="signal peptide" evidence="1">
    <location>
        <begin position="1"/>
        <end position="29"/>
    </location>
</feature>
<evidence type="ECO:0000313" key="3">
    <source>
        <dbReference type="EMBL" id="UOE34426.1"/>
    </source>
</evidence>
<keyword evidence="4" id="KW-1185">Reference proteome</keyword>